<dbReference type="AlphaFoldDB" id="A0A2M8KIK5"/>
<evidence type="ECO:0000313" key="1">
    <source>
        <dbReference type="EMBL" id="PJE59749.1"/>
    </source>
</evidence>
<accession>A0A2M8KIK5</accession>
<evidence type="ECO:0000313" key="2">
    <source>
        <dbReference type="Proteomes" id="UP000231086"/>
    </source>
</evidence>
<name>A0A2M8KIK5_9BACT</name>
<gene>
    <name evidence="1" type="ORF">COU85_01935</name>
</gene>
<reference evidence="2" key="1">
    <citation type="submission" date="2017-09" db="EMBL/GenBank/DDBJ databases">
        <title>Depth-based differentiation of microbial function through sediment-hosted aquifers and enrichment of novel symbionts in the deep terrestrial subsurface.</title>
        <authorList>
            <person name="Probst A.J."/>
            <person name="Ladd B."/>
            <person name="Jarett J.K."/>
            <person name="Geller-Mcgrath D.E."/>
            <person name="Sieber C.M.K."/>
            <person name="Emerson J.B."/>
            <person name="Anantharaman K."/>
            <person name="Thomas B.C."/>
            <person name="Malmstrom R."/>
            <person name="Stieglmeier M."/>
            <person name="Klingl A."/>
            <person name="Woyke T."/>
            <person name="Ryan C.M."/>
            <person name="Banfield J.F."/>
        </authorList>
    </citation>
    <scope>NUCLEOTIDE SEQUENCE [LARGE SCALE GENOMIC DNA]</scope>
</reference>
<dbReference type="EMBL" id="PFEA01000035">
    <property type="protein sequence ID" value="PJE59749.1"/>
    <property type="molecule type" value="Genomic_DNA"/>
</dbReference>
<organism evidence="1 2">
    <name type="scientific">Candidatus Portnoybacteria bacterium CG10_big_fil_rev_8_21_14_0_10_44_7</name>
    <dbReference type="NCBI Taxonomy" id="1974816"/>
    <lineage>
        <taxon>Bacteria</taxon>
        <taxon>Candidatus Portnoyibacteriota</taxon>
    </lineage>
</organism>
<proteinExistence type="predicted"/>
<protein>
    <submittedName>
        <fullName evidence="1">Uncharacterized protein</fullName>
    </submittedName>
</protein>
<dbReference type="Proteomes" id="UP000231086">
    <property type="component" value="Unassembled WGS sequence"/>
</dbReference>
<comment type="caution">
    <text evidence="1">The sequence shown here is derived from an EMBL/GenBank/DDBJ whole genome shotgun (WGS) entry which is preliminary data.</text>
</comment>
<sequence length="176" mass="19715">MQDSAYLIAQAIWDNLQEMGFEPVSDSQTTIDEIVQGLGGQQHWTIIGQRTEEIDSGLLDGTIIPSDLVLEVKEPGLKITLHPFIDYEEAKLAGKDFSDIKKALLKGQGQRQKESPILIISRPNRRVRFWHITAGPNAIPCPQKIIDIGRQKLRLNPVQKKQVLSQLSAAQQELGR</sequence>